<reference evidence="3" key="1">
    <citation type="journal article" date="2019" name="Int. J. Syst. Evol. Microbiol.">
        <title>The Global Catalogue of Microorganisms (GCM) 10K type strain sequencing project: providing services to taxonomists for standard genome sequencing and annotation.</title>
        <authorList>
            <consortium name="The Broad Institute Genomics Platform"/>
            <consortium name="The Broad Institute Genome Sequencing Center for Infectious Disease"/>
            <person name="Wu L."/>
            <person name="Ma J."/>
        </authorList>
    </citation>
    <scope>NUCLEOTIDE SEQUENCE [LARGE SCALE GENOMIC DNA]</scope>
    <source>
        <strain evidence="3">S1</strain>
    </source>
</reference>
<proteinExistence type="predicted"/>
<gene>
    <name evidence="2" type="ORF">ACFQ4Y_16330</name>
</gene>
<accession>A0ABW4CEV6</accession>
<comment type="caution">
    <text evidence="2">The sequence shown here is derived from an EMBL/GenBank/DDBJ whole genome shotgun (WGS) entry which is preliminary data.</text>
</comment>
<organism evidence="2 3">
    <name type="scientific">Kroppenstedtia sanguinis</name>
    <dbReference type="NCBI Taxonomy" id="1380684"/>
    <lineage>
        <taxon>Bacteria</taxon>
        <taxon>Bacillati</taxon>
        <taxon>Bacillota</taxon>
        <taxon>Bacilli</taxon>
        <taxon>Bacillales</taxon>
        <taxon>Thermoactinomycetaceae</taxon>
        <taxon>Kroppenstedtia</taxon>
    </lineage>
</organism>
<dbReference type="EMBL" id="JBHTNU010000025">
    <property type="protein sequence ID" value="MFD1428468.1"/>
    <property type="molecule type" value="Genomic_DNA"/>
</dbReference>
<protein>
    <recommendedName>
        <fullName evidence="4">PrgI family protein</fullName>
    </recommendedName>
</protein>
<name>A0ABW4CEV6_9BACL</name>
<evidence type="ECO:0000313" key="3">
    <source>
        <dbReference type="Proteomes" id="UP001597282"/>
    </source>
</evidence>
<keyword evidence="1" id="KW-0472">Membrane</keyword>
<keyword evidence="3" id="KW-1185">Reference proteome</keyword>
<sequence length="132" mass="14999">MNKLKQLFRHMEGIPILPFPATITGVVVGFILLLILLYQPINWILKIIIPILVTAFLSRQEVDGAGPAEKLYAHIRAVLKPNHRIVNREVDAEEGRSKPAPTVTTVVYRTKPGELEKRLRELEEKERGAKEK</sequence>
<keyword evidence="1" id="KW-0812">Transmembrane</keyword>
<keyword evidence="1" id="KW-1133">Transmembrane helix</keyword>
<evidence type="ECO:0008006" key="4">
    <source>
        <dbReference type="Google" id="ProtNLM"/>
    </source>
</evidence>
<dbReference type="Proteomes" id="UP001597282">
    <property type="component" value="Unassembled WGS sequence"/>
</dbReference>
<evidence type="ECO:0000256" key="1">
    <source>
        <dbReference type="SAM" id="Phobius"/>
    </source>
</evidence>
<feature type="transmembrane region" description="Helical" evidence="1">
    <location>
        <begin position="16"/>
        <end position="38"/>
    </location>
</feature>
<evidence type="ECO:0000313" key="2">
    <source>
        <dbReference type="EMBL" id="MFD1428468.1"/>
    </source>
</evidence>